<keyword evidence="2" id="KW-0614">Plasmid</keyword>
<proteinExistence type="predicted"/>
<dbReference type="RefSeq" id="WP_008414125.1">
    <property type="nucleotide sequence ID" value="NC_014298.1"/>
</dbReference>
<evidence type="ECO:0000313" key="2">
    <source>
        <dbReference type="EMBL" id="ADJ16709.1"/>
    </source>
</evidence>
<dbReference type="HOGENOM" id="CLU_3003024_0_0_2"/>
<dbReference type="eggNOG" id="arCOG10929">
    <property type="taxonomic scope" value="Archaea"/>
</dbReference>
<reference evidence="2 4" key="1">
    <citation type="journal article" date="2010" name="J. Bacteriol.">
        <title>Complete genome sequence of Halalkalicoccus jeotgali B3(T), an extremely halophilic archaeon.</title>
        <authorList>
            <person name="Roh S.W."/>
            <person name="Nam Y.D."/>
            <person name="Nam S.H."/>
            <person name="Choi S.H."/>
            <person name="Park H.S."/>
            <person name="Bae J.W."/>
        </authorList>
    </citation>
    <scope>NUCLEOTIDE SEQUENCE [LARGE SCALE GENOMIC DNA]</scope>
    <source>
        <strain evidence="2">B3</strain>
        <strain evidence="4">DSM 18796 / CECT 7217 / JCM 14584 / KCTC 4019 / B3</strain>
        <plasmid evidence="4">1</plasmid>
    </source>
</reference>
<dbReference type="EMBL" id="AOHV01000008">
    <property type="protein sequence ID" value="ELY40840.1"/>
    <property type="molecule type" value="Genomic_DNA"/>
</dbReference>
<dbReference type="EMBL" id="CP002063">
    <property type="protein sequence ID" value="ADJ16709.1"/>
    <property type="molecule type" value="Genomic_DNA"/>
</dbReference>
<dbReference type="KEGG" id="hje:HacjB3_16796"/>
<feature type="region of interest" description="Disordered" evidence="1">
    <location>
        <begin position="1"/>
        <end position="56"/>
    </location>
</feature>
<evidence type="ECO:0000313" key="3">
    <source>
        <dbReference type="EMBL" id="ELY40840.1"/>
    </source>
</evidence>
<dbReference type="Proteomes" id="UP000011645">
    <property type="component" value="Unassembled WGS sequence"/>
</dbReference>
<geneLocation type="plasmid" evidence="2 4">
    <name>1</name>
</geneLocation>
<dbReference type="AlphaFoldDB" id="D8JBQ6"/>
<gene>
    <name evidence="2" type="ordered locus">HacjB3_16796</name>
    <name evidence="3" type="ORF">C497_02117</name>
</gene>
<dbReference type="GeneID" id="54763690"/>
<evidence type="ECO:0000256" key="1">
    <source>
        <dbReference type="SAM" id="MobiDB-lite"/>
    </source>
</evidence>
<evidence type="ECO:0000313" key="4">
    <source>
        <dbReference type="Proteomes" id="UP000000390"/>
    </source>
</evidence>
<sequence length="56" mass="6125">MSAWPQHVRACTSDPTDAAQETDPDGDPAITNRDTHRATSPATRTGVRTQLHQPQE</sequence>
<keyword evidence="5" id="KW-1185">Reference proteome</keyword>
<reference evidence="3 5" key="2">
    <citation type="journal article" date="2014" name="PLoS Genet.">
        <title>Phylogenetically driven sequencing of extremely halophilic archaea reveals strategies for static and dynamic osmo-response.</title>
        <authorList>
            <person name="Becker E.A."/>
            <person name="Seitzer P.M."/>
            <person name="Tritt A."/>
            <person name="Larsen D."/>
            <person name="Krusor M."/>
            <person name="Yao A.I."/>
            <person name="Wu D."/>
            <person name="Madern D."/>
            <person name="Eisen J.A."/>
            <person name="Darling A.E."/>
            <person name="Facciotti M.T."/>
        </authorList>
    </citation>
    <scope>NUCLEOTIDE SEQUENCE [LARGE SCALE GENOMIC DNA]</scope>
    <source>
        <strain evidence="3">B3</strain>
        <strain evidence="5">DSM 18796 / CECT 7217 / JCM 14584 / KCTC 4019 / B3</strain>
    </source>
</reference>
<dbReference type="Proteomes" id="UP000000390">
    <property type="component" value="Plasmid 1"/>
</dbReference>
<evidence type="ECO:0000313" key="5">
    <source>
        <dbReference type="Proteomes" id="UP000011645"/>
    </source>
</evidence>
<dbReference type="PATRIC" id="fig|795797.18.peg.3302"/>
<name>D8JBQ6_HALJB</name>
<protein>
    <submittedName>
        <fullName evidence="2">Uncharacterized protein</fullName>
    </submittedName>
</protein>
<accession>D8JBQ6</accession>
<feature type="compositionally biased region" description="Polar residues" evidence="1">
    <location>
        <begin position="38"/>
        <end position="56"/>
    </location>
</feature>
<organism evidence="2 4">
    <name type="scientific">Halalkalicoccus jeotgali (strain DSM 18796 / CECT 7217 / JCM 14584 / KCTC 4019 / B3)</name>
    <dbReference type="NCBI Taxonomy" id="795797"/>
    <lineage>
        <taxon>Archaea</taxon>
        <taxon>Methanobacteriati</taxon>
        <taxon>Methanobacteriota</taxon>
        <taxon>Stenosarchaea group</taxon>
        <taxon>Halobacteria</taxon>
        <taxon>Halobacteriales</taxon>
        <taxon>Halococcaceae</taxon>
        <taxon>Halalkalicoccus</taxon>
    </lineage>
</organism>